<dbReference type="AlphaFoldDB" id="A0A0L0DD38"/>
<accession>A0A0L0DD38</accession>
<proteinExistence type="predicted"/>
<sequence>MEPLRFLITAVGLSPSPTVFNRAYQGLVLAALLAAPILLFVIGLNKYESRLTESTLVGAAILALIPVISHLMVMPYLARNYIADEVHVCLAADPSARKKIMALGTAHAWGGLVIGTTFAVLWQVNLFRALKDGRDWARDSSGLKTLFVLQAVAVSVSVASFTMALVLYSLVCNIIRMQAGTFSTGIKSGKYANEAIVYGHHHIKTSVAVTNQMFSRWIFPAIVVTLFSISFQTVGYFHQDKHSSQYNGAYYIIVPAFLLVFLIVVASTVTGKIDRLKYNVGALLSSDYTRAGTLSHVLAYLQNVDDSFKIFGVAITSSLSHLIVFAAIASVGAFVWEGIH</sequence>
<feature type="transmembrane region" description="Helical" evidence="1">
    <location>
        <begin position="147"/>
        <end position="171"/>
    </location>
</feature>
<keyword evidence="1" id="KW-0472">Membrane</keyword>
<name>A0A0L0DD38_THETB</name>
<keyword evidence="1" id="KW-1133">Transmembrane helix</keyword>
<feature type="transmembrane region" description="Helical" evidence="1">
    <location>
        <begin position="249"/>
        <end position="269"/>
    </location>
</feature>
<feature type="transmembrane region" description="Helical" evidence="1">
    <location>
        <begin position="217"/>
        <end position="237"/>
    </location>
</feature>
<evidence type="ECO:0000256" key="1">
    <source>
        <dbReference type="SAM" id="Phobius"/>
    </source>
</evidence>
<feature type="transmembrane region" description="Helical" evidence="1">
    <location>
        <begin position="56"/>
        <end position="78"/>
    </location>
</feature>
<gene>
    <name evidence="2" type="ORF">AMSG_05888</name>
</gene>
<evidence type="ECO:0000313" key="3">
    <source>
        <dbReference type="Proteomes" id="UP000054408"/>
    </source>
</evidence>
<evidence type="ECO:0000313" key="2">
    <source>
        <dbReference type="EMBL" id="KNC50115.1"/>
    </source>
</evidence>
<keyword evidence="3" id="KW-1185">Reference proteome</keyword>
<reference evidence="2 3" key="1">
    <citation type="submission" date="2010-05" db="EMBL/GenBank/DDBJ databases">
        <title>The Genome Sequence of Thecamonas trahens ATCC 50062.</title>
        <authorList>
            <consortium name="The Broad Institute Genome Sequencing Platform"/>
            <person name="Russ C."/>
            <person name="Cuomo C."/>
            <person name="Shea T."/>
            <person name="Young S.K."/>
            <person name="Zeng Q."/>
            <person name="Koehrsen M."/>
            <person name="Haas B."/>
            <person name="Borodovsky M."/>
            <person name="Guigo R."/>
            <person name="Alvarado L."/>
            <person name="Berlin A."/>
            <person name="Bochicchio J."/>
            <person name="Borenstein D."/>
            <person name="Chapman S."/>
            <person name="Chen Z."/>
            <person name="Freedman E."/>
            <person name="Gellesch M."/>
            <person name="Goldberg J."/>
            <person name="Griggs A."/>
            <person name="Gujja S."/>
            <person name="Heilman E."/>
            <person name="Heiman D."/>
            <person name="Hepburn T."/>
            <person name="Howarth C."/>
            <person name="Jen D."/>
            <person name="Larson L."/>
            <person name="Mehta T."/>
            <person name="Park D."/>
            <person name="Pearson M."/>
            <person name="Roberts A."/>
            <person name="Saif S."/>
            <person name="Shenoy N."/>
            <person name="Sisk P."/>
            <person name="Stolte C."/>
            <person name="Sykes S."/>
            <person name="Thomson T."/>
            <person name="Walk T."/>
            <person name="White J."/>
            <person name="Yandava C."/>
            <person name="Burger G."/>
            <person name="Gray M.W."/>
            <person name="Holland P.W.H."/>
            <person name="King N."/>
            <person name="Lang F.B.F."/>
            <person name="Roger A.J."/>
            <person name="Ruiz-Trillo I."/>
            <person name="Lander E."/>
            <person name="Nusbaum C."/>
        </authorList>
    </citation>
    <scope>NUCLEOTIDE SEQUENCE [LARGE SCALE GENOMIC DNA]</scope>
    <source>
        <strain evidence="2 3">ATCC 50062</strain>
    </source>
</reference>
<organism evidence="2 3">
    <name type="scientific">Thecamonas trahens ATCC 50062</name>
    <dbReference type="NCBI Taxonomy" id="461836"/>
    <lineage>
        <taxon>Eukaryota</taxon>
        <taxon>Apusozoa</taxon>
        <taxon>Apusomonadida</taxon>
        <taxon>Apusomonadidae</taxon>
        <taxon>Thecamonas</taxon>
    </lineage>
</organism>
<protein>
    <submittedName>
        <fullName evidence="2">Uncharacterized protein</fullName>
    </submittedName>
</protein>
<dbReference type="EMBL" id="GL349459">
    <property type="protein sequence ID" value="KNC50115.1"/>
    <property type="molecule type" value="Genomic_DNA"/>
</dbReference>
<dbReference type="GeneID" id="25565195"/>
<feature type="transmembrane region" description="Helical" evidence="1">
    <location>
        <begin position="23"/>
        <end position="44"/>
    </location>
</feature>
<feature type="transmembrane region" description="Helical" evidence="1">
    <location>
        <begin position="106"/>
        <end position="127"/>
    </location>
</feature>
<dbReference type="RefSeq" id="XP_013757274.1">
    <property type="nucleotide sequence ID" value="XM_013901820.1"/>
</dbReference>
<feature type="transmembrane region" description="Helical" evidence="1">
    <location>
        <begin position="310"/>
        <end position="336"/>
    </location>
</feature>
<dbReference type="Proteomes" id="UP000054408">
    <property type="component" value="Unassembled WGS sequence"/>
</dbReference>
<keyword evidence="1" id="KW-0812">Transmembrane</keyword>